<dbReference type="KEGG" id="cvr:CHLNCDRAFT_34235"/>
<dbReference type="InterPro" id="IPR005966">
    <property type="entry name" value="D-Cys_desShydrase"/>
</dbReference>
<dbReference type="NCBIfam" id="TIGR01275">
    <property type="entry name" value="ACC_deam_rel"/>
    <property type="match status" value="1"/>
</dbReference>
<comment type="cofactor">
    <cofactor evidence="1">
        <name>pyridoxal 5'-phosphate</name>
        <dbReference type="ChEBI" id="CHEBI:597326"/>
    </cofactor>
</comment>
<dbReference type="PANTHER" id="PTHR43780">
    <property type="entry name" value="1-AMINOCYCLOPROPANE-1-CARBOXYLATE DEAMINASE-RELATED"/>
    <property type="match status" value="1"/>
</dbReference>
<dbReference type="FunFam" id="3.40.50.1100:FF:000037">
    <property type="entry name" value="Bifunctional D-cysteine desulfhydrase/1-aminocyclopropane-1-carboxylate deaminase, mitochondrial"/>
    <property type="match status" value="1"/>
</dbReference>
<sequence length="373" mass="40077">MAVAPASQMFQLQPYTPPAWATNLALLPKQRCHLAQLPTPIHPWPVPGVPPGCELHIKRDDLTGMQLSGNKVRKLEFLMAEAVQRGHDSIITIGGIQSNHARATAVAARYLGLPCHLILRNSKHLADSDPGLVGNLLVERLIGAHIWQVTKEEYGRYGGPALGERLAAQLRQAPWGLNPFVIPVGGSSSMGVWGYLEMMREVEQQIVGQGFTDIAMACGSGGTTAGIALGNHLGGLGLRVHAYGVCDDPDYFHTFCDGLLEGLGATRDVVGADSAGMFRAVQARGAGYAISREDELQAVADVAAATGIVLDPVYTGKALHGLLTEMRERPEEWRGRKVLFVHTGGLLGMYEKVAQLQPLVEARGAAHRLQLDD</sequence>
<dbReference type="EMBL" id="GL433837">
    <property type="protein sequence ID" value="EFN58625.1"/>
    <property type="molecule type" value="Genomic_DNA"/>
</dbReference>
<evidence type="ECO:0000256" key="1">
    <source>
        <dbReference type="ARBA" id="ARBA00001933"/>
    </source>
</evidence>
<dbReference type="Gene3D" id="3.40.50.1100">
    <property type="match status" value="2"/>
</dbReference>
<feature type="active site" description="Nucleophile" evidence="4">
    <location>
        <position position="98"/>
    </location>
</feature>
<dbReference type="AlphaFoldDB" id="E1Z6C7"/>
<evidence type="ECO:0000256" key="4">
    <source>
        <dbReference type="PIRSR" id="PIRSR006278-1"/>
    </source>
</evidence>
<evidence type="ECO:0000256" key="3">
    <source>
        <dbReference type="ARBA" id="ARBA00022898"/>
    </source>
</evidence>
<dbReference type="Pfam" id="PF00291">
    <property type="entry name" value="PALP"/>
    <property type="match status" value="1"/>
</dbReference>
<accession>E1Z6C7</accession>
<name>E1Z6C7_CHLVA</name>
<protein>
    <recommendedName>
        <fullName evidence="6">Tryptophan synthase beta chain-like PALP domain-containing protein</fullName>
    </recommendedName>
</protein>
<keyword evidence="8" id="KW-1185">Reference proteome</keyword>
<feature type="domain" description="Tryptophan synthase beta chain-like PALP" evidence="6">
    <location>
        <begin position="35"/>
        <end position="344"/>
    </location>
</feature>
<dbReference type="STRING" id="554065.E1Z6C7"/>
<dbReference type="InterPro" id="IPR001926">
    <property type="entry name" value="TrpB-like_PALP"/>
</dbReference>
<dbReference type="OMA" id="ERYHAGT"/>
<evidence type="ECO:0000256" key="2">
    <source>
        <dbReference type="ARBA" id="ARBA00008639"/>
    </source>
</evidence>
<dbReference type="PANTHER" id="PTHR43780:SF2">
    <property type="entry name" value="1-AMINOCYCLOPROPANE-1-CARBOXYLATE DEAMINASE-RELATED"/>
    <property type="match status" value="1"/>
</dbReference>
<gene>
    <name evidence="7" type="ORF">CHLNCDRAFT_34235</name>
</gene>
<dbReference type="GO" id="GO:0019148">
    <property type="term" value="F:D-cysteine desulfhydrase activity"/>
    <property type="evidence" value="ECO:0007669"/>
    <property type="project" value="TreeGrafter"/>
</dbReference>
<organism evidence="8">
    <name type="scientific">Chlorella variabilis</name>
    <name type="common">Green alga</name>
    <dbReference type="NCBI Taxonomy" id="554065"/>
    <lineage>
        <taxon>Eukaryota</taxon>
        <taxon>Viridiplantae</taxon>
        <taxon>Chlorophyta</taxon>
        <taxon>core chlorophytes</taxon>
        <taxon>Trebouxiophyceae</taxon>
        <taxon>Chlorellales</taxon>
        <taxon>Chlorellaceae</taxon>
        <taxon>Chlorella clade</taxon>
        <taxon>Chlorella</taxon>
    </lineage>
</organism>
<dbReference type="OrthoDB" id="10266364at2759"/>
<proteinExistence type="inferred from homology"/>
<dbReference type="PIRSF" id="PIRSF006278">
    <property type="entry name" value="ACCD_DCysDesulf"/>
    <property type="match status" value="1"/>
</dbReference>
<evidence type="ECO:0000313" key="7">
    <source>
        <dbReference type="EMBL" id="EFN58625.1"/>
    </source>
</evidence>
<dbReference type="eggNOG" id="ENOG502QPS1">
    <property type="taxonomic scope" value="Eukaryota"/>
</dbReference>
<dbReference type="Proteomes" id="UP000008141">
    <property type="component" value="Unassembled WGS sequence"/>
</dbReference>
<keyword evidence="3 5" id="KW-0663">Pyridoxal phosphate</keyword>
<comment type="similarity">
    <text evidence="2">Belongs to the ACC deaminase/D-cysteine desulfhydrase family.</text>
</comment>
<evidence type="ECO:0000313" key="8">
    <source>
        <dbReference type="Proteomes" id="UP000008141"/>
    </source>
</evidence>
<dbReference type="SUPFAM" id="SSF53686">
    <property type="entry name" value="Tryptophan synthase beta subunit-like PLP-dependent enzymes"/>
    <property type="match status" value="1"/>
</dbReference>
<dbReference type="InterPro" id="IPR036052">
    <property type="entry name" value="TrpB-like_PALP_sf"/>
</dbReference>
<dbReference type="FunCoup" id="E1Z6C7">
    <property type="interactions" value="364"/>
</dbReference>
<dbReference type="GeneID" id="17358374"/>
<feature type="modified residue" description="N6-(pyridoxal phosphate)lysine" evidence="5">
    <location>
        <position position="71"/>
    </location>
</feature>
<dbReference type="InParanoid" id="E1Z6C7"/>
<evidence type="ECO:0000259" key="6">
    <source>
        <dbReference type="Pfam" id="PF00291"/>
    </source>
</evidence>
<dbReference type="RefSeq" id="XP_005850727.1">
    <property type="nucleotide sequence ID" value="XM_005850665.1"/>
</dbReference>
<dbReference type="InterPro" id="IPR027278">
    <property type="entry name" value="ACCD_DCysDesulf"/>
</dbReference>
<evidence type="ECO:0000256" key="5">
    <source>
        <dbReference type="PIRSR" id="PIRSR006278-2"/>
    </source>
</evidence>
<reference evidence="7 8" key="1">
    <citation type="journal article" date="2010" name="Plant Cell">
        <title>The Chlorella variabilis NC64A genome reveals adaptation to photosymbiosis, coevolution with viruses, and cryptic sex.</title>
        <authorList>
            <person name="Blanc G."/>
            <person name="Duncan G."/>
            <person name="Agarkova I."/>
            <person name="Borodovsky M."/>
            <person name="Gurnon J."/>
            <person name="Kuo A."/>
            <person name="Lindquist E."/>
            <person name="Lucas S."/>
            <person name="Pangilinan J."/>
            <person name="Polle J."/>
            <person name="Salamov A."/>
            <person name="Terry A."/>
            <person name="Yamada T."/>
            <person name="Dunigan D.D."/>
            <person name="Grigoriev I.V."/>
            <person name="Claverie J.M."/>
            <person name="Van Etten J.L."/>
        </authorList>
    </citation>
    <scope>NUCLEOTIDE SEQUENCE [LARGE SCALE GENOMIC DNA]</scope>
    <source>
        <strain evidence="7 8">NC64A</strain>
    </source>
</reference>